<evidence type="ECO:0000256" key="8">
    <source>
        <dbReference type="ARBA" id="ARBA00041975"/>
    </source>
</evidence>
<evidence type="ECO:0000256" key="2">
    <source>
        <dbReference type="ARBA" id="ARBA00023235"/>
    </source>
</evidence>
<dbReference type="InterPro" id="IPR020103">
    <property type="entry name" value="PsdUridine_synth_cat_dom_sf"/>
</dbReference>
<dbReference type="InterPro" id="IPR050188">
    <property type="entry name" value="RluA_PseudoU_synthase"/>
</dbReference>
<comment type="function">
    <text evidence="4">Responsible for synthesis of pseudouridine from uracil-65 in transfer RNAs.</text>
</comment>
<dbReference type="Proteomes" id="UP000648984">
    <property type="component" value="Unassembled WGS sequence"/>
</dbReference>
<evidence type="ECO:0000256" key="1">
    <source>
        <dbReference type="ARBA" id="ARBA00022694"/>
    </source>
</evidence>
<evidence type="ECO:0000256" key="3">
    <source>
        <dbReference type="ARBA" id="ARBA00036607"/>
    </source>
</evidence>
<dbReference type="SUPFAM" id="SSF55120">
    <property type="entry name" value="Pseudouridine synthase"/>
    <property type="match status" value="1"/>
</dbReference>
<evidence type="ECO:0000313" key="12">
    <source>
        <dbReference type="Proteomes" id="UP000648984"/>
    </source>
</evidence>
<proteinExistence type="predicted"/>
<dbReference type="PANTHER" id="PTHR21600">
    <property type="entry name" value="MITOCHONDRIAL RNA PSEUDOURIDINE SYNTHASE"/>
    <property type="match status" value="1"/>
</dbReference>
<sequence>MGATDEREFDASTANDPAQLPDTLPILYRDESLIAVNKPSGLLVHRSALDVHEERFAVQMLRDQIGQHVHPVHRLDKGTSGVLLFALDRTTAALASSAFERQAVLKTYLAVVRGHPPEQGVIDHALTRRFDDAERRPASAAEAPPQDAVTRFRRLATTELPYRVDRYPTSRYALVELTPETGRRHQIRRHLKHLSHPIIGDATFGKGRHNRLFASLFGVSRLLLACTRMQLAHPHTGEVLNLAAPLAEDFACVLAQLGWSDAVSANPSLVDIDRNIPA</sequence>
<dbReference type="Gene3D" id="3.30.2350.10">
    <property type="entry name" value="Pseudouridine synthase"/>
    <property type="match status" value="1"/>
</dbReference>
<comment type="caution">
    <text evidence="11">The sequence shown here is derived from an EMBL/GenBank/DDBJ whole genome shotgun (WGS) entry which is preliminary data.</text>
</comment>
<evidence type="ECO:0000256" key="9">
    <source>
        <dbReference type="ARBA" id="ARBA00043049"/>
    </source>
</evidence>
<organism evidence="11 12">
    <name type="scientific">Aromatoleum diolicum</name>
    <dbReference type="NCBI Taxonomy" id="75796"/>
    <lineage>
        <taxon>Bacteria</taxon>
        <taxon>Pseudomonadati</taxon>
        <taxon>Pseudomonadota</taxon>
        <taxon>Betaproteobacteria</taxon>
        <taxon>Rhodocyclales</taxon>
        <taxon>Rhodocyclaceae</taxon>
        <taxon>Aromatoleum</taxon>
    </lineage>
</organism>
<evidence type="ECO:0000256" key="4">
    <source>
        <dbReference type="ARBA" id="ARBA00037670"/>
    </source>
</evidence>
<keyword evidence="2" id="KW-0413">Isomerase</keyword>
<dbReference type="PROSITE" id="PS01129">
    <property type="entry name" value="PSI_RLU"/>
    <property type="match status" value="1"/>
</dbReference>
<accession>A0ABX1QBW1</accession>
<gene>
    <name evidence="11" type="ORF">GPA25_06905</name>
</gene>
<name>A0ABX1QBW1_9RHOO</name>
<feature type="domain" description="Pseudouridine synthase RsuA/RluA-like" evidence="10">
    <location>
        <begin position="33"/>
        <end position="193"/>
    </location>
</feature>
<evidence type="ECO:0000256" key="5">
    <source>
        <dbReference type="ARBA" id="ARBA00038943"/>
    </source>
</evidence>
<dbReference type="RefSeq" id="WP_169259630.1">
    <property type="nucleotide sequence ID" value="NZ_WTVQ01000008.1"/>
</dbReference>
<comment type="catalytic activity">
    <reaction evidence="3">
        <text>uridine(65) in tRNA = pseudouridine(65) in tRNA</text>
        <dbReference type="Rhea" id="RHEA:42536"/>
        <dbReference type="Rhea" id="RHEA-COMP:10103"/>
        <dbReference type="Rhea" id="RHEA-COMP:10104"/>
        <dbReference type="ChEBI" id="CHEBI:65314"/>
        <dbReference type="ChEBI" id="CHEBI:65315"/>
        <dbReference type="EC" id="5.4.99.26"/>
    </reaction>
</comment>
<keyword evidence="1" id="KW-0819">tRNA processing</keyword>
<evidence type="ECO:0000256" key="6">
    <source>
        <dbReference type="ARBA" id="ARBA00040675"/>
    </source>
</evidence>
<reference evidence="11 12" key="1">
    <citation type="submission" date="2019-12" db="EMBL/GenBank/DDBJ databases">
        <title>Comparative genomics gives insights into the taxonomy of the Azoarcus-Aromatoleum group and reveals separate origins of nif in the plant-associated Azoarcus and non-plant-associated Aromatoleum sub-groups.</title>
        <authorList>
            <person name="Lafos M."/>
            <person name="Maluk M."/>
            <person name="Batista M."/>
            <person name="Junghare M."/>
            <person name="Carmona M."/>
            <person name="Faoro H."/>
            <person name="Cruz L.M."/>
            <person name="Battistoni F."/>
            <person name="De Souza E."/>
            <person name="Pedrosa F."/>
            <person name="Chen W.-M."/>
            <person name="Poole P.S."/>
            <person name="Dixon R.A."/>
            <person name="James E.K."/>
        </authorList>
    </citation>
    <scope>NUCLEOTIDE SEQUENCE [LARGE SCALE GENOMIC DNA]</scope>
    <source>
        <strain evidence="11 12">22Lin</strain>
    </source>
</reference>
<dbReference type="EC" id="5.4.99.26" evidence="5"/>
<evidence type="ECO:0000313" key="11">
    <source>
        <dbReference type="EMBL" id="NMG74486.1"/>
    </source>
</evidence>
<protein>
    <recommendedName>
        <fullName evidence="6">tRNA pseudouridine synthase C</fullName>
        <ecNumber evidence="5">5.4.99.26</ecNumber>
    </recommendedName>
    <alternativeName>
        <fullName evidence="8">tRNA pseudouridine(65) synthase</fullName>
    </alternativeName>
    <alternativeName>
        <fullName evidence="9">tRNA pseudouridylate synthase C</fullName>
    </alternativeName>
    <alternativeName>
        <fullName evidence="7">tRNA-uridine isomerase C</fullName>
    </alternativeName>
</protein>
<dbReference type="InterPro" id="IPR006145">
    <property type="entry name" value="PsdUridine_synth_RsuA/RluA"/>
</dbReference>
<evidence type="ECO:0000259" key="10">
    <source>
        <dbReference type="Pfam" id="PF00849"/>
    </source>
</evidence>
<dbReference type="Pfam" id="PF00849">
    <property type="entry name" value="PseudoU_synth_2"/>
    <property type="match status" value="1"/>
</dbReference>
<keyword evidence="12" id="KW-1185">Reference proteome</keyword>
<evidence type="ECO:0000256" key="7">
    <source>
        <dbReference type="ARBA" id="ARBA00041803"/>
    </source>
</evidence>
<dbReference type="EMBL" id="WTVQ01000008">
    <property type="protein sequence ID" value="NMG74486.1"/>
    <property type="molecule type" value="Genomic_DNA"/>
</dbReference>
<dbReference type="InterPro" id="IPR006224">
    <property type="entry name" value="PsdUridine_synth_RluA-like_CS"/>
</dbReference>
<dbReference type="PANTHER" id="PTHR21600:SF56">
    <property type="entry name" value="TRNA PSEUDOURIDINE SYNTHASE C"/>
    <property type="match status" value="1"/>
</dbReference>